<accession>A0ABW0M0M0</accession>
<name>A0ABW0M0M0_9BACL</name>
<dbReference type="Pfam" id="PF17186">
    <property type="entry name" value="Lipocalin_9"/>
    <property type="match status" value="1"/>
</dbReference>
<reference evidence="3" key="1">
    <citation type="journal article" date="2019" name="Int. J. Syst. Evol. Microbiol.">
        <title>The Global Catalogue of Microorganisms (GCM) 10K type strain sequencing project: providing services to taxonomists for standard genome sequencing and annotation.</title>
        <authorList>
            <consortium name="The Broad Institute Genomics Platform"/>
            <consortium name="The Broad Institute Genome Sequencing Center for Infectious Disease"/>
            <person name="Wu L."/>
            <person name="Ma J."/>
        </authorList>
    </citation>
    <scope>NUCLEOTIDE SEQUENCE [LARGE SCALE GENOMIC DNA]</scope>
    <source>
        <strain evidence="3">CCUG 57113</strain>
    </source>
</reference>
<sequence length="363" mass="41294">MHRLPEAISFPQDAASHPISNVEWWYGYALLSGSRGNRYAAMASFFRVGELAVPKGHYVIHSLRRLGDGRFECHSEIDRMLGFQMAGVYLPAYLVKNPRDTHTWSLYKRMLSGTDLPSPHRYLSSAEVRIRPTRLSYGSHRLTFRDDSRTDFRLSLSMPESDLSLDFTPAKPISLIDEKGDLNGLRYYSVTRNRVAGELRTPEGTERLWGEGWFDHQWGRNYGLLLGDGWDWFGFQLKDGNDLIVSRLRKAKPGLKPYTVAKLIRRDGSVAESERVGWLETKSWTSERSGATYPAEWRLSLPDFALKLAVFPLLADQEMPIIGPLRAIWEGVCSVVVEARTPDGRRHRVEGSGFVELVGYAQK</sequence>
<dbReference type="InterPro" id="IPR023374">
    <property type="entry name" value="AttH-like_dom_sf"/>
</dbReference>
<dbReference type="RefSeq" id="WP_209746052.1">
    <property type="nucleotide sequence ID" value="NZ_JBHSMH010000090.1"/>
</dbReference>
<keyword evidence="3" id="KW-1185">Reference proteome</keyword>
<evidence type="ECO:0000313" key="2">
    <source>
        <dbReference type="EMBL" id="MFC5471100.1"/>
    </source>
</evidence>
<dbReference type="Gene3D" id="2.40.370.10">
    <property type="entry name" value="AttH-like domain"/>
    <property type="match status" value="2"/>
</dbReference>
<dbReference type="EMBL" id="JBHSMH010000090">
    <property type="protein sequence ID" value="MFC5471100.1"/>
    <property type="molecule type" value="Genomic_DNA"/>
</dbReference>
<dbReference type="PANTHER" id="PTHR38591">
    <property type="entry name" value="HYDROLASE"/>
    <property type="match status" value="1"/>
</dbReference>
<protein>
    <submittedName>
        <fullName evidence="2">Lipocalin family protein</fullName>
    </submittedName>
</protein>
<evidence type="ECO:0000313" key="3">
    <source>
        <dbReference type="Proteomes" id="UP001596105"/>
    </source>
</evidence>
<dbReference type="PANTHER" id="PTHR38591:SF1">
    <property type="entry name" value="BLL1000 PROTEIN"/>
    <property type="match status" value="1"/>
</dbReference>
<organism evidence="2 3">
    <name type="scientific">Cohnella suwonensis</name>
    <dbReference type="NCBI Taxonomy" id="696072"/>
    <lineage>
        <taxon>Bacteria</taxon>
        <taxon>Bacillati</taxon>
        <taxon>Bacillota</taxon>
        <taxon>Bacilli</taxon>
        <taxon>Bacillales</taxon>
        <taxon>Paenibacillaceae</taxon>
        <taxon>Cohnella</taxon>
    </lineage>
</organism>
<dbReference type="Pfam" id="PF07143">
    <property type="entry name" value="CrtC"/>
    <property type="match status" value="1"/>
</dbReference>
<feature type="domain" description="AttH" evidence="1">
    <location>
        <begin position="22"/>
        <end position="219"/>
    </location>
</feature>
<evidence type="ECO:0000259" key="1">
    <source>
        <dbReference type="Pfam" id="PF07143"/>
    </source>
</evidence>
<proteinExistence type="predicted"/>
<dbReference type="InterPro" id="IPR010791">
    <property type="entry name" value="AttH_dom"/>
</dbReference>
<dbReference type="Proteomes" id="UP001596105">
    <property type="component" value="Unassembled WGS sequence"/>
</dbReference>
<gene>
    <name evidence="2" type="ORF">ACFPPD_20630</name>
</gene>
<dbReference type="SUPFAM" id="SSF159245">
    <property type="entry name" value="AttH-like"/>
    <property type="match status" value="1"/>
</dbReference>
<comment type="caution">
    <text evidence="2">The sequence shown here is derived from an EMBL/GenBank/DDBJ whole genome shotgun (WGS) entry which is preliminary data.</text>
</comment>